<keyword evidence="8" id="KW-0073">Auxin biosynthesis</keyword>
<evidence type="ECO:0000256" key="4">
    <source>
        <dbReference type="ARBA" id="ARBA00022630"/>
    </source>
</evidence>
<dbReference type="Gene3D" id="3.50.50.60">
    <property type="entry name" value="FAD/NAD(P)-binding domain"/>
    <property type="match status" value="1"/>
</dbReference>
<dbReference type="Proteomes" id="UP000250235">
    <property type="component" value="Unassembled WGS sequence"/>
</dbReference>
<keyword evidence="4 10" id="KW-0285">Flavoprotein</keyword>
<keyword evidence="10" id="KW-0503">Monooxygenase</keyword>
<dbReference type="GO" id="GO:0009851">
    <property type="term" value="P:auxin biosynthetic process"/>
    <property type="evidence" value="ECO:0007669"/>
    <property type="project" value="UniProtKB-KW"/>
</dbReference>
<dbReference type="EMBL" id="KV013947">
    <property type="protein sequence ID" value="KZV23165.1"/>
    <property type="molecule type" value="Genomic_DNA"/>
</dbReference>
<dbReference type="PANTHER" id="PTHR43539">
    <property type="entry name" value="FLAVIN-BINDING MONOOXYGENASE-LIKE PROTEIN (AFU_ORTHOLOGUE AFUA_4G09220)"/>
    <property type="match status" value="1"/>
</dbReference>
<protein>
    <recommendedName>
        <fullName evidence="10">Flavin-containing monooxygenase</fullName>
        <ecNumber evidence="10">1.-.-.-</ecNumber>
    </recommendedName>
</protein>
<keyword evidence="5 10" id="KW-0274">FAD</keyword>
<dbReference type="PRINTS" id="PR00368">
    <property type="entry name" value="FADPNR"/>
</dbReference>
<evidence type="ECO:0000256" key="8">
    <source>
        <dbReference type="ARBA" id="ARBA00023070"/>
    </source>
</evidence>
<sequence length="380" mass="42237">MKQDTLVLIVGAGPAGLATSACLNLESIPNIVLEKEDCCASLWKKRAYDRLKLHLAKEYCELPNMPFPPGTPTFVPKHDFIQYLDDYISHYNVAPLHHRRVESASFDGKWTVVAKNMLLDRSEEYVTTFLVVATGENGEGFVPWIRGLDSFSGDVMHSSDYRNGKKYVDRNVLVVGSGNSGMELALDLWNWGAHASIVARSPVHILSEKMVQVGMVLLKYVPLNVVDNIVVMLSKLKYGNLSNYGIQRPDKGPFYLKMATGRSPVIDVGTVEKIRSRDIMVFPSIERVDGNHVHFADGSTKTFESMVFATGYKCTVSKWLKDGGAKFGENGMPELRSPHHWKGRKGIYFAGFSRSGVFGISKDAKAIANDINNALLNMKI</sequence>
<keyword evidence="6" id="KW-0521">NADP</keyword>
<evidence type="ECO:0000256" key="7">
    <source>
        <dbReference type="ARBA" id="ARBA00023002"/>
    </source>
</evidence>
<evidence type="ECO:0000256" key="5">
    <source>
        <dbReference type="ARBA" id="ARBA00022827"/>
    </source>
</evidence>
<keyword evidence="7 10" id="KW-0560">Oxidoreductase</keyword>
<evidence type="ECO:0000313" key="11">
    <source>
        <dbReference type="EMBL" id="KZV23165.1"/>
    </source>
</evidence>
<organism evidence="11 12">
    <name type="scientific">Dorcoceras hygrometricum</name>
    <dbReference type="NCBI Taxonomy" id="472368"/>
    <lineage>
        <taxon>Eukaryota</taxon>
        <taxon>Viridiplantae</taxon>
        <taxon>Streptophyta</taxon>
        <taxon>Embryophyta</taxon>
        <taxon>Tracheophyta</taxon>
        <taxon>Spermatophyta</taxon>
        <taxon>Magnoliopsida</taxon>
        <taxon>eudicotyledons</taxon>
        <taxon>Gunneridae</taxon>
        <taxon>Pentapetalae</taxon>
        <taxon>asterids</taxon>
        <taxon>lamiids</taxon>
        <taxon>Lamiales</taxon>
        <taxon>Gesneriaceae</taxon>
        <taxon>Didymocarpoideae</taxon>
        <taxon>Trichosporeae</taxon>
        <taxon>Loxocarpinae</taxon>
        <taxon>Dorcoceras</taxon>
    </lineage>
</organism>
<dbReference type="PROSITE" id="PS51257">
    <property type="entry name" value="PROKAR_LIPOPROTEIN"/>
    <property type="match status" value="1"/>
</dbReference>
<dbReference type="EC" id="1.-.-.-" evidence="10"/>
<dbReference type="InterPro" id="IPR050982">
    <property type="entry name" value="Auxin_biosynth/cation_transpt"/>
</dbReference>
<dbReference type="PANTHER" id="PTHR43539:SF9">
    <property type="entry name" value="INDOLE-3-PYRUVATE MONOOXYGENASE YUCCA11-RELATED"/>
    <property type="match status" value="1"/>
</dbReference>
<dbReference type="GO" id="GO:0050661">
    <property type="term" value="F:NADP binding"/>
    <property type="evidence" value="ECO:0007669"/>
    <property type="project" value="InterPro"/>
</dbReference>
<reference evidence="11 12" key="1">
    <citation type="journal article" date="2015" name="Proc. Natl. Acad. Sci. U.S.A.">
        <title>The resurrection genome of Boea hygrometrica: A blueprint for survival of dehydration.</title>
        <authorList>
            <person name="Xiao L."/>
            <person name="Yang G."/>
            <person name="Zhang L."/>
            <person name="Yang X."/>
            <person name="Zhao S."/>
            <person name="Ji Z."/>
            <person name="Zhou Q."/>
            <person name="Hu M."/>
            <person name="Wang Y."/>
            <person name="Chen M."/>
            <person name="Xu Y."/>
            <person name="Jin H."/>
            <person name="Xiao X."/>
            <person name="Hu G."/>
            <person name="Bao F."/>
            <person name="Hu Y."/>
            <person name="Wan P."/>
            <person name="Li L."/>
            <person name="Deng X."/>
            <person name="Kuang T."/>
            <person name="Xiang C."/>
            <person name="Zhu J.K."/>
            <person name="Oliver M.J."/>
            <person name="He Y."/>
        </authorList>
    </citation>
    <scope>NUCLEOTIDE SEQUENCE [LARGE SCALE GENOMIC DNA]</scope>
    <source>
        <strain evidence="12">cv. XS01</strain>
    </source>
</reference>
<comment type="similarity">
    <text evidence="3 10">Belongs to the FMO family.</text>
</comment>
<dbReference type="PIRSF" id="PIRSF000332">
    <property type="entry name" value="FMO"/>
    <property type="match status" value="1"/>
</dbReference>
<evidence type="ECO:0000256" key="1">
    <source>
        <dbReference type="ARBA" id="ARBA00001974"/>
    </source>
</evidence>
<evidence type="ECO:0000313" key="12">
    <source>
        <dbReference type="Proteomes" id="UP000250235"/>
    </source>
</evidence>
<gene>
    <name evidence="11" type="ORF">F511_05004</name>
</gene>
<comment type="catalytic activity">
    <reaction evidence="9">
        <text>indole-3-pyruvate + NADPH + O2 + H(+) = (indol-3-yl)acetate + CO2 + NADP(+) + H2O</text>
        <dbReference type="Rhea" id="RHEA:34331"/>
        <dbReference type="ChEBI" id="CHEBI:15377"/>
        <dbReference type="ChEBI" id="CHEBI:15378"/>
        <dbReference type="ChEBI" id="CHEBI:15379"/>
        <dbReference type="ChEBI" id="CHEBI:16526"/>
        <dbReference type="ChEBI" id="CHEBI:17640"/>
        <dbReference type="ChEBI" id="CHEBI:30854"/>
        <dbReference type="ChEBI" id="CHEBI:57783"/>
        <dbReference type="ChEBI" id="CHEBI:58349"/>
        <dbReference type="EC" id="1.14.13.168"/>
    </reaction>
</comment>
<name>A0A2Z7AN09_9LAMI</name>
<dbReference type="Pfam" id="PF00743">
    <property type="entry name" value="FMO-like"/>
    <property type="match status" value="1"/>
</dbReference>
<evidence type="ECO:0000256" key="3">
    <source>
        <dbReference type="ARBA" id="ARBA00009183"/>
    </source>
</evidence>
<dbReference type="PRINTS" id="PR00469">
    <property type="entry name" value="PNDRDTASEII"/>
</dbReference>
<dbReference type="AlphaFoldDB" id="A0A2Z7AN09"/>
<dbReference type="OrthoDB" id="66881at2759"/>
<dbReference type="GO" id="GO:0103075">
    <property type="term" value="F:indole-3-pyruvate monooxygenase activity"/>
    <property type="evidence" value="ECO:0007669"/>
    <property type="project" value="UniProtKB-EC"/>
</dbReference>
<proteinExistence type="inferred from homology"/>
<evidence type="ECO:0000256" key="9">
    <source>
        <dbReference type="ARBA" id="ARBA00047707"/>
    </source>
</evidence>
<evidence type="ECO:0000256" key="2">
    <source>
        <dbReference type="ARBA" id="ARBA00004814"/>
    </source>
</evidence>
<comment type="cofactor">
    <cofactor evidence="1 10">
        <name>FAD</name>
        <dbReference type="ChEBI" id="CHEBI:57692"/>
    </cofactor>
</comment>
<dbReference type="GO" id="GO:0004499">
    <property type="term" value="F:N,N-dimethylaniline monooxygenase activity"/>
    <property type="evidence" value="ECO:0007669"/>
    <property type="project" value="InterPro"/>
</dbReference>
<dbReference type="InterPro" id="IPR036188">
    <property type="entry name" value="FAD/NAD-bd_sf"/>
</dbReference>
<dbReference type="InterPro" id="IPR000960">
    <property type="entry name" value="Flavin_mOase"/>
</dbReference>
<evidence type="ECO:0000256" key="10">
    <source>
        <dbReference type="RuleBase" id="RU361177"/>
    </source>
</evidence>
<dbReference type="InterPro" id="IPR020946">
    <property type="entry name" value="Flavin_mOase-like"/>
</dbReference>
<comment type="pathway">
    <text evidence="2">Plant hormone metabolism; auxin biosynthesis.</text>
</comment>
<dbReference type="GO" id="GO:0050660">
    <property type="term" value="F:flavin adenine dinucleotide binding"/>
    <property type="evidence" value="ECO:0007669"/>
    <property type="project" value="InterPro"/>
</dbReference>
<accession>A0A2Z7AN09</accession>
<dbReference type="SUPFAM" id="SSF51905">
    <property type="entry name" value="FAD/NAD(P)-binding domain"/>
    <property type="match status" value="2"/>
</dbReference>
<keyword evidence="12" id="KW-1185">Reference proteome</keyword>
<evidence type="ECO:0000256" key="6">
    <source>
        <dbReference type="ARBA" id="ARBA00022857"/>
    </source>
</evidence>